<dbReference type="EMBL" id="NEXV01000602">
    <property type="protein sequence ID" value="PIG80680.1"/>
    <property type="molecule type" value="Genomic_DNA"/>
</dbReference>
<sequence length="152" mass="16842">MPIFSKAQETVQKAMSSATGSNRPDLSKWNTEEMLETTVDEHGNPVPDASYTDGDKLSRGILGQDEADAYVAATGTFHHSTKDDALKPDFSKWNTEEMLETTLDKQGNPVPNASYTDYDKLSRGRLGDDDADAYIAANKNFHKPKSEFVDYD</sequence>
<evidence type="ECO:0000313" key="4">
    <source>
        <dbReference type="Proteomes" id="UP000231358"/>
    </source>
</evidence>
<protein>
    <submittedName>
        <fullName evidence="3">Uncharacterized protein</fullName>
    </submittedName>
</protein>
<dbReference type="AlphaFoldDB" id="A0A2G7FJ65"/>
<organism evidence="3 4">
    <name type="scientific">Aspergillus arachidicola</name>
    <dbReference type="NCBI Taxonomy" id="656916"/>
    <lineage>
        <taxon>Eukaryota</taxon>
        <taxon>Fungi</taxon>
        <taxon>Dikarya</taxon>
        <taxon>Ascomycota</taxon>
        <taxon>Pezizomycotina</taxon>
        <taxon>Eurotiomycetes</taxon>
        <taxon>Eurotiomycetidae</taxon>
        <taxon>Eurotiales</taxon>
        <taxon>Aspergillaceae</taxon>
        <taxon>Aspergillus</taxon>
        <taxon>Aspergillus subgen. Circumdati</taxon>
    </lineage>
</organism>
<dbReference type="Proteomes" id="UP000231358">
    <property type="component" value="Unassembled WGS sequence"/>
</dbReference>
<accession>A0A2G7FJ65</accession>
<name>A0A2G7FJ65_9EURO</name>
<dbReference type="OrthoDB" id="4476768at2759"/>
<keyword evidence="4" id="KW-1185">Reference proteome</keyword>
<reference evidence="3 4" key="1">
    <citation type="submission" date="2017-05" db="EMBL/GenBank/DDBJ databases">
        <title>Genome sequence for an aflatoxigenic pathogen of Argentinian peanut, Aspergillus arachidicola.</title>
        <authorList>
            <person name="Moore G."/>
            <person name="Beltz S.B."/>
            <person name="Mack B.M."/>
        </authorList>
    </citation>
    <scope>NUCLEOTIDE SEQUENCE [LARGE SCALE GENOMIC DNA]</scope>
    <source>
        <strain evidence="3 4">CBS 117610</strain>
    </source>
</reference>
<gene>
    <name evidence="3" type="ORF">AARAC_007782</name>
    <name evidence="2" type="ORF">BDV24DRAFT_144157</name>
</gene>
<evidence type="ECO:0000313" key="2">
    <source>
        <dbReference type="EMBL" id="KAE8335336.1"/>
    </source>
</evidence>
<feature type="compositionally biased region" description="Polar residues" evidence="1">
    <location>
        <begin position="7"/>
        <end position="24"/>
    </location>
</feature>
<evidence type="ECO:0000313" key="3">
    <source>
        <dbReference type="EMBL" id="PIG80680.1"/>
    </source>
</evidence>
<feature type="region of interest" description="Disordered" evidence="1">
    <location>
        <begin position="1"/>
        <end position="55"/>
    </location>
</feature>
<dbReference type="EMBL" id="ML737222">
    <property type="protein sequence ID" value="KAE8335336.1"/>
    <property type="molecule type" value="Genomic_DNA"/>
</dbReference>
<dbReference type="Proteomes" id="UP000325558">
    <property type="component" value="Unassembled WGS sequence"/>
</dbReference>
<proteinExistence type="predicted"/>
<reference evidence="2" key="2">
    <citation type="submission" date="2019-04" db="EMBL/GenBank/DDBJ databases">
        <title>Friends and foes A comparative genomics study of 23 Aspergillus species from section Flavi.</title>
        <authorList>
            <consortium name="DOE Joint Genome Institute"/>
            <person name="Kjaerbolling I."/>
            <person name="Vesth T."/>
            <person name="Frisvad J.C."/>
            <person name="Nybo J.L."/>
            <person name="Theobald S."/>
            <person name="Kildgaard S."/>
            <person name="Isbrandt T."/>
            <person name="Kuo A."/>
            <person name="Sato A."/>
            <person name="Lyhne E.K."/>
            <person name="Kogle M.E."/>
            <person name="Wiebenga A."/>
            <person name="Kun R.S."/>
            <person name="Lubbers R.J."/>
            <person name="Makela M.R."/>
            <person name="Barry K."/>
            <person name="Chovatia M."/>
            <person name="Clum A."/>
            <person name="Daum C."/>
            <person name="Haridas S."/>
            <person name="He G."/>
            <person name="LaButti K."/>
            <person name="Lipzen A."/>
            <person name="Mondo S."/>
            <person name="Riley R."/>
            <person name="Salamov A."/>
            <person name="Simmons B.A."/>
            <person name="Magnuson J.K."/>
            <person name="Henrissat B."/>
            <person name="Mortensen U.H."/>
            <person name="Larsen T.O."/>
            <person name="Devries R.P."/>
            <person name="Grigoriev I.V."/>
            <person name="Machida M."/>
            <person name="Baker S.E."/>
            <person name="Andersen M.R."/>
        </authorList>
    </citation>
    <scope>NUCLEOTIDE SEQUENCE</scope>
    <source>
        <strain evidence="2">CBS 117612</strain>
    </source>
</reference>
<evidence type="ECO:0000256" key="1">
    <source>
        <dbReference type="SAM" id="MobiDB-lite"/>
    </source>
</evidence>